<feature type="transmembrane region" description="Helical" evidence="1">
    <location>
        <begin position="122"/>
        <end position="139"/>
    </location>
</feature>
<dbReference type="RefSeq" id="WP_115481269.1">
    <property type="nucleotide sequence ID" value="NZ_QRCT01000014.1"/>
</dbReference>
<dbReference type="Pfam" id="PF11193">
    <property type="entry name" value="DUF2812"/>
    <property type="match status" value="1"/>
</dbReference>
<name>A0A371AXD8_9FIRM</name>
<evidence type="ECO:0000256" key="1">
    <source>
        <dbReference type="SAM" id="Phobius"/>
    </source>
</evidence>
<keyword evidence="3" id="KW-1185">Reference proteome</keyword>
<comment type="caution">
    <text evidence="2">The sequence shown here is derived from an EMBL/GenBank/DDBJ whole genome shotgun (WGS) entry which is preliminary data.</text>
</comment>
<reference evidence="2 3" key="1">
    <citation type="submission" date="2018-07" db="EMBL/GenBank/DDBJ databases">
        <title>Anaerosacharophilus polymeroproducens gen. nov. sp. nov., an anaerobic bacterium isolated from salt field.</title>
        <authorList>
            <person name="Kim W."/>
            <person name="Yang S.-H."/>
            <person name="Oh J."/>
            <person name="Lee J.-H."/>
            <person name="Kwon K.K."/>
        </authorList>
    </citation>
    <scope>NUCLEOTIDE SEQUENCE [LARGE SCALE GENOMIC DNA]</scope>
    <source>
        <strain evidence="2 3">MCWD5</strain>
    </source>
</reference>
<organism evidence="2 3">
    <name type="scientific">Anaerosacchariphilus polymeriproducens</name>
    <dbReference type="NCBI Taxonomy" id="1812858"/>
    <lineage>
        <taxon>Bacteria</taxon>
        <taxon>Bacillati</taxon>
        <taxon>Bacillota</taxon>
        <taxon>Clostridia</taxon>
        <taxon>Lachnospirales</taxon>
        <taxon>Lachnospiraceae</taxon>
        <taxon>Anaerosacchariphilus</taxon>
    </lineage>
</organism>
<gene>
    <name evidence="2" type="ORF">DWV06_05605</name>
</gene>
<proteinExistence type="predicted"/>
<accession>A0A371AXD8</accession>
<protein>
    <submittedName>
        <fullName evidence="2">DUF2812 domain-containing protein</fullName>
    </submittedName>
</protein>
<keyword evidence="1" id="KW-0812">Transmembrane</keyword>
<keyword evidence="1" id="KW-0472">Membrane</keyword>
<dbReference type="AlphaFoldDB" id="A0A371AXD8"/>
<dbReference type="Proteomes" id="UP000255036">
    <property type="component" value="Unassembled WGS sequence"/>
</dbReference>
<dbReference type="InterPro" id="IPR021359">
    <property type="entry name" value="DUF2812"/>
</dbReference>
<dbReference type="OrthoDB" id="8757095at2"/>
<dbReference type="EMBL" id="QRCT01000014">
    <property type="protein sequence ID" value="RDU24244.1"/>
    <property type="molecule type" value="Genomic_DNA"/>
</dbReference>
<keyword evidence="1" id="KW-1133">Transmembrane helix</keyword>
<evidence type="ECO:0000313" key="3">
    <source>
        <dbReference type="Proteomes" id="UP000255036"/>
    </source>
</evidence>
<evidence type="ECO:0000313" key="2">
    <source>
        <dbReference type="EMBL" id="RDU24244.1"/>
    </source>
</evidence>
<feature type="transmembrane region" description="Helical" evidence="1">
    <location>
        <begin position="151"/>
        <end position="174"/>
    </location>
</feature>
<sequence>MKNTKIEFRFFTIPQWRQEQDYLRQQHNKGWAFTKVDFIGLYHFEKCEAQDVVYQLDYNQEGIANKVEYVQMFRDCGWEYLQDYVGYSYFRKASSEMNGNEEIFCDDTSRLEMMKKVFKGRMIPLIVIFFTIIIPQLLVHSNLKGSLSNGLTLIFIILGFVYLILFTSFGIQFWKYWKSLN</sequence>